<dbReference type="Pfam" id="PF05731">
    <property type="entry name" value="TROVE"/>
    <property type="match status" value="1"/>
</dbReference>
<name>A0A8S1NFK1_PARPR</name>
<dbReference type="PANTHER" id="PTHR44791">
    <property type="entry name" value="TELOMERASE PROTEIN COMPONENT 1 TEP1"/>
    <property type="match status" value="1"/>
</dbReference>
<gene>
    <name evidence="2" type="ORF">PPRIM_AZ9-3.1.T0800163</name>
</gene>
<keyword evidence="3" id="KW-1185">Reference proteome</keyword>
<dbReference type="Proteomes" id="UP000688137">
    <property type="component" value="Unassembled WGS sequence"/>
</dbReference>
<feature type="domain" description="TROVE" evidence="1">
    <location>
        <begin position="4"/>
        <end position="222"/>
    </location>
</feature>
<dbReference type="AlphaFoldDB" id="A0A8S1NFK1"/>
<comment type="caution">
    <text evidence="2">The sequence shown here is derived from an EMBL/GenBank/DDBJ whole genome shotgun (WGS) entry which is preliminary data.</text>
</comment>
<proteinExistence type="predicted"/>
<dbReference type="GO" id="GO:0005697">
    <property type="term" value="C:telomerase holoenzyme complex"/>
    <property type="evidence" value="ECO:0007669"/>
    <property type="project" value="TreeGrafter"/>
</dbReference>
<dbReference type="EMBL" id="CAJJDM010000083">
    <property type="protein sequence ID" value="CAD8088253.1"/>
    <property type="molecule type" value="Genomic_DNA"/>
</dbReference>
<protein>
    <recommendedName>
        <fullName evidence="1">TROVE domain-containing protein</fullName>
    </recommendedName>
</protein>
<sequence>MNIIADIDPEFILQVAYYVRNQMYIKSESNFILAFSALHPKTKPYCSTYMCPTMLIPGDLIEVCQFVQLISNQLKSNNQLDGSTNIRKQLFFPKYCKSRFKRNLPNSIFINLKYQQILNPDIKNKIRENRLLRLKQIREVLKYQRKDVQEQFNKRAIQRTNQRRKNMRNHKHDYKIQENLTVFDINFLHLKDIIKFSHVNEPRSLVMSILGAQYPKAQEEFEKVLRPKIRADNIVVLSDLMVTRGFSKGGQRIQEVFQKYLKTVNSDAKLFFMDISAYGQQISFGDDLKTKNCFLINGMSENVLKYIYYAGKIYQLEDVVALVRS</sequence>
<organism evidence="2 3">
    <name type="scientific">Paramecium primaurelia</name>
    <dbReference type="NCBI Taxonomy" id="5886"/>
    <lineage>
        <taxon>Eukaryota</taxon>
        <taxon>Sar</taxon>
        <taxon>Alveolata</taxon>
        <taxon>Ciliophora</taxon>
        <taxon>Intramacronucleata</taxon>
        <taxon>Oligohymenophorea</taxon>
        <taxon>Peniculida</taxon>
        <taxon>Parameciidae</taxon>
        <taxon>Paramecium</taxon>
    </lineage>
</organism>
<evidence type="ECO:0000313" key="2">
    <source>
        <dbReference type="EMBL" id="CAD8088253.1"/>
    </source>
</evidence>
<evidence type="ECO:0000313" key="3">
    <source>
        <dbReference type="Proteomes" id="UP000688137"/>
    </source>
</evidence>
<dbReference type="PANTHER" id="PTHR44791:SF1">
    <property type="entry name" value="TELOMERASE PROTEIN COMPONENT 1"/>
    <property type="match status" value="1"/>
</dbReference>
<dbReference type="InterPro" id="IPR052652">
    <property type="entry name" value="Telomerase_Complex_Comp"/>
</dbReference>
<dbReference type="InterPro" id="IPR008858">
    <property type="entry name" value="TROVE_dom"/>
</dbReference>
<dbReference type="GO" id="GO:0000722">
    <property type="term" value="P:telomere maintenance via recombination"/>
    <property type="evidence" value="ECO:0007669"/>
    <property type="project" value="TreeGrafter"/>
</dbReference>
<dbReference type="GO" id="GO:0003720">
    <property type="term" value="F:telomerase activity"/>
    <property type="evidence" value="ECO:0007669"/>
    <property type="project" value="TreeGrafter"/>
</dbReference>
<dbReference type="GO" id="GO:0070034">
    <property type="term" value="F:telomerase RNA binding"/>
    <property type="evidence" value="ECO:0007669"/>
    <property type="project" value="TreeGrafter"/>
</dbReference>
<reference evidence="2" key="1">
    <citation type="submission" date="2021-01" db="EMBL/GenBank/DDBJ databases">
        <authorList>
            <consortium name="Genoscope - CEA"/>
            <person name="William W."/>
        </authorList>
    </citation>
    <scope>NUCLEOTIDE SEQUENCE</scope>
</reference>
<evidence type="ECO:0000259" key="1">
    <source>
        <dbReference type="Pfam" id="PF05731"/>
    </source>
</evidence>
<accession>A0A8S1NFK1</accession>